<evidence type="ECO:0000259" key="1">
    <source>
        <dbReference type="Pfam" id="PF16409"/>
    </source>
</evidence>
<sequence length="323" mass="35768">MEKISINLKEIFRASVYIGSLFWGLIGVTACDPQMELSGDVEDFKVTLLTPKIKAGEQAVFEFTGDPDIISVFTGEVYSEYSCREHRILESGDYNLSFSTATKYGVQENHFSILISSDFNGNYSDISHVKAATWTDITDRFTIATGNTNGTYVNSGTLKMNEFMEEGKPVYIGLRYVNQATAIAGACRTWYVRDFQLSTETNLFGEQVIADMSSAGFSLVDAGIGGACRSTILSVITLLGPAGTSSQEASENWMITKPLVRQSQIDLGPDRPTPLKGMTEQRLSEYKYIYKEPGKYRVTFVATNANVDRSQTVVREVEIEVEP</sequence>
<gene>
    <name evidence="2" type="ORF">BC742_1555</name>
</gene>
<dbReference type="InterPro" id="IPR018130">
    <property type="entry name" value="Ribosomal_uS2_CS"/>
</dbReference>
<dbReference type="GO" id="GO:0005840">
    <property type="term" value="C:ribosome"/>
    <property type="evidence" value="ECO:0007669"/>
    <property type="project" value="InterPro"/>
</dbReference>
<dbReference type="PROSITE" id="PS00962">
    <property type="entry name" value="RIBOSOMAL_S2_1"/>
    <property type="match status" value="1"/>
</dbReference>
<dbReference type="EMBL" id="RBXN01000004">
    <property type="protein sequence ID" value="RKT58469.1"/>
    <property type="molecule type" value="Genomic_DNA"/>
</dbReference>
<feature type="domain" description="DUF5017" evidence="1">
    <location>
        <begin position="41"/>
        <end position="217"/>
    </location>
</feature>
<dbReference type="AlphaFoldDB" id="A0A495WAP3"/>
<accession>A0A495WAP3</accession>
<protein>
    <submittedName>
        <fullName evidence="2">Uncharacterized protein DUF5017</fullName>
    </submittedName>
</protein>
<keyword evidence="3" id="KW-1185">Reference proteome</keyword>
<dbReference type="GeneID" id="92928637"/>
<comment type="caution">
    <text evidence="2">The sequence shown here is derived from an EMBL/GenBank/DDBJ whole genome shotgun (WGS) entry which is preliminary data.</text>
</comment>
<dbReference type="GO" id="GO:0006412">
    <property type="term" value="P:translation"/>
    <property type="evidence" value="ECO:0007669"/>
    <property type="project" value="InterPro"/>
</dbReference>
<dbReference type="GO" id="GO:0003735">
    <property type="term" value="F:structural constituent of ribosome"/>
    <property type="evidence" value="ECO:0007669"/>
    <property type="project" value="InterPro"/>
</dbReference>
<name>A0A495WAP3_9BACT</name>
<dbReference type="Pfam" id="PF16409">
    <property type="entry name" value="DUF5017"/>
    <property type="match status" value="1"/>
</dbReference>
<dbReference type="Proteomes" id="UP000269493">
    <property type="component" value="Unassembled WGS sequence"/>
</dbReference>
<reference evidence="2 3" key="1">
    <citation type="submission" date="2018-10" db="EMBL/GenBank/DDBJ databases">
        <title>Genomic Encyclopedia of Archaeal and Bacterial Type Strains, Phase II (KMG-II): from individual species to whole genera.</title>
        <authorList>
            <person name="Goeker M."/>
        </authorList>
    </citation>
    <scope>NUCLEOTIDE SEQUENCE [LARGE SCALE GENOMIC DNA]</scope>
    <source>
        <strain evidence="2 3">NSB1</strain>
    </source>
</reference>
<evidence type="ECO:0000313" key="3">
    <source>
        <dbReference type="Proteomes" id="UP000269493"/>
    </source>
</evidence>
<dbReference type="RefSeq" id="WP_169721148.1">
    <property type="nucleotide sequence ID" value="NZ_KI440835.1"/>
</dbReference>
<organism evidence="2 3">
    <name type="scientific">Coprobacter fastidiosus NSB1 = JCM 33896</name>
    <dbReference type="NCBI Taxonomy" id="1349822"/>
    <lineage>
        <taxon>Bacteria</taxon>
        <taxon>Pseudomonadati</taxon>
        <taxon>Bacteroidota</taxon>
        <taxon>Bacteroidia</taxon>
        <taxon>Bacteroidales</taxon>
        <taxon>Barnesiellaceae</taxon>
        <taxon>Coprobacter</taxon>
    </lineage>
</organism>
<dbReference type="PROSITE" id="PS51257">
    <property type="entry name" value="PROKAR_LIPOPROTEIN"/>
    <property type="match status" value="1"/>
</dbReference>
<evidence type="ECO:0000313" key="2">
    <source>
        <dbReference type="EMBL" id="RKT58469.1"/>
    </source>
</evidence>
<proteinExistence type="predicted"/>
<dbReference type="NCBIfam" id="NF038128">
    <property type="entry name" value="choice_anch_J"/>
    <property type="match status" value="1"/>
</dbReference>
<dbReference type="InterPro" id="IPR032185">
    <property type="entry name" value="DUF5017"/>
</dbReference>